<dbReference type="SUPFAM" id="SSF52540">
    <property type="entry name" value="P-loop containing nucleoside triphosphate hydrolases"/>
    <property type="match status" value="1"/>
</dbReference>
<evidence type="ECO:0008006" key="2">
    <source>
        <dbReference type="Google" id="ProtNLM"/>
    </source>
</evidence>
<evidence type="ECO:0000313" key="1">
    <source>
        <dbReference type="EMBL" id="SUZ55474.1"/>
    </source>
</evidence>
<dbReference type="Pfam" id="PF03308">
    <property type="entry name" value="MeaB"/>
    <property type="match status" value="1"/>
</dbReference>
<accession>A0A381NMY5</accession>
<dbReference type="AlphaFoldDB" id="A0A381NMY5"/>
<organism evidence="1">
    <name type="scientific">marine metagenome</name>
    <dbReference type="NCBI Taxonomy" id="408172"/>
    <lineage>
        <taxon>unclassified sequences</taxon>
        <taxon>metagenomes</taxon>
        <taxon>ecological metagenomes</taxon>
    </lineage>
</organism>
<reference evidence="1" key="1">
    <citation type="submission" date="2018-05" db="EMBL/GenBank/DDBJ databases">
        <authorList>
            <person name="Lanie J.A."/>
            <person name="Ng W.-L."/>
            <person name="Kazmierczak K.M."/>
            <person name="Andrzejewski T.M."/>
            <person name="Davidsen T.M."/>
            <person name="Wayne K.J."/>
            <person name="Tettelin H."/>
            <person name="Glass J.I."/>
            <person name="Rusch D."/>
            <person name="Podicherti R."/>
            <person name="Tsui H.-C.T."/>
            <person name="Winkler M.E."/>
        </authorList>
    </citation>
    <scope>NUCLEOTIDE SEQUENCE</scope>
</reference>
<dbReference type="InterPro" id="IPR027417">
    <property type="entry name" value="P-loop_NTPase"/>
</dbReference>
<dbReference type="Gene3D" id="3.40.50.300">
    <property type="entry name" value="P-loop containing nucleotide triphosphate hydrolases"/>
    <property type="match status" value="1"/>
</dbReference>
<name>A0A381NMY5_9ZZZZ</name>
<sequence>MYSQLIREFIEQEALPESYAADAQTWFVPLAEHFSASLLKEKRPLVVGITGAQGAGKSTLAKLISVLLTNDGFRVIKLSIDDFYLSRRARARLAETVHPLLASRGVPGTHDASLALATLEALESAGVTDQILLPAFSKAEDDCIIQDYWRSINGPIDIILLEGWFIGARSVSDAELLNPINELERTEDKEGGWRRYVNQQLSRDYQTIFSHINKLVMLQAPSFEKVFEWRSKQEEKLKNKVGNEAQGVMDSIELHTFIQHYERLTRHCLASLPAHADILFRLDNNHRVIERLTKTATI</sequence>
<protein>
    <recommendedName>
        <fullName evidence="2">Phosphoribulokinase/uridine kinase domain-containing protein</fullName>
    </recommendedName>
</protein>
<proteinExistence type="predicted"/>
<gene>
    <name evidence="1" type="ORF">METZ01_LOCUS8328</name>
</gene>
<dbReference type="EMBL" id="UINC01000444">
    <property type="protein sequence ID" value="SUZ55474.1"/>
    <property type="molecule type" value="Genomic_DNA"/>
</dbReference>